<keyword evidence="2" id="KW-0805">Transcription regulation</keyword>
<protein>
    <submittedName>
        <fullName evidence="7">TetR family transcriptional regulator</fullName>
    </submittedName>
</protein>
<dbReference type="GO" id="GO:0003700">
    <property type="term" value="F:DNA-binding transcription factor activity"/>
    <property type="evidence" value="ECO:0007669"/>
    <property type="project" value="TreeGrafter"/>
</dbReference>
<feature type="DNA-binding region" description="H-T-H motif" evidence="5">
    <location>
        <begin position="34"/>
        <end position="53"/>
    </location>
</feature>
<dbReference type="PROSITE" id="PS50977">
    <property type="entry name" value="HTH_TETR_2"/>
    <property type="match status" value="1"/>
</dbReference>
<evidence type="ECO:0000313" key="8">
    <source>
        <dbReference type="Proteomes" id="UP000189627"/>
    </source>
</evidence>
<reference evidence="8" key="1">
    <citation type="submission" date="2017-02" db="EMBL/GenBank/DDBJ databases">
        <title>Complete genome sequence of Cupriavidus necator strain NH9, a 3-chlorobenzoate degrader.</title>
        <authorList>
            <person name="Moriuchi R."/>
            <person name="Dohra H."/>
            <person name="Ogawa N."/>
        </authorList>
    </citation>
    <scope>NUCLEOTIDE SEQUENCE [LARGE SCALE GENOMIC DNA]</scope>
    <source>
        <strain evidence="8">NH9</strain>
    </source>
</reference>
<dbReference type="PRINTS" id="PR00455">
    <property type="entry name" value="HTHTETR"/>
</dbReference>
<dbReference type="Pfam" id="PF00440">
    <property type="entry name" value="TetR_N"/>
    <property type="match status" value="1"/>
</dbReference>
<evidence type="ECO:0000256" key="3">
    <source>
        <dbReference type="ARBA" id="ARBA00023125"/>
    </source>
</evidence>
<dbReference type="RefSeq" id="WP_078200631.1">
    <property type="nucleotide sequence ID" value="NZ_CP017758.1"/>
</dbReference>
<organism evidence="7 8">
    <name type="scientific">Cupriavidus necator</name>
    <name type="common">Alcaligenes eutrophus</name>
    <name type="synonym">Ralstonia eutropha</name>
    <dbReference type="NCBI Taxonomy" id="106590"/>
    <lineage>
        <taxon>Bacteria</taxon>
        <taxon>Pseudomonadati</taxon>
        <taxon>Pseudomonadota</taxon>
        <taxon>Betaproteobacteria</taxon>
        <taxon>Burkholderiales</taxon>
        <taxon>Burkholderiaceae</taxon>
        <taxon>Cupriavidus</taxon>
    </lineage>
</organism>
<accession>A0A1U9V1L2</accession>
<dbReference type="InterPro" id="IPR009057">
    <property type="entry name" value="Homeodomain-like_sf"/>
</dbReference>
<dbReference type="PANTHER" id="PTHR30055:SF175">
    <property type="entry name" value="HTH-TYPE TRANSCRIPTIONAL REPRESSOR KSTR2"/>
    <property type="match status" value="1"/>
</dbReference>
<sequence length="209" mass="23440">MTRRQATFATVDTRDKLLRLAARAFGTQGYAATTMRTIAEQAGIEAASIYYHYASKEDLLEAVMEHGGERILSHTREVIAALPAGADAEQRFRAGLLGLMTALIQYGDYTQAHGRRLAELPDKVRERQIRRRARHQEFWHAMLEDLRADGRLRPDIDIALSRVFILNTITSVQSWFNPSKGTPEKVVDELCAIFFDGVRPKTPCAPAVA</sequence>
<keyword evidence="1" id="KW-0678">Repressor</keyword>
<evidence type="ECO:0000259" key="6">
    <source>
        <dbReference type="PROSITE" id="PS50977"/>
    </source>
</evidence>
<evidence type="ECO:0000313" key="7">
    <source>
        <dbReference type="EMBL" id="AQV98361.1"/>
    </source>
</evidence>
<dbReference type="AlphaFoldDB" id="A0A1U9V1L2"/>
<dbReference type="SUPFAM" id="SSF46689">
    <property type="entry name" value="Homeodomain-like"/>
    <property type="match status" value="1"/>
</dbReference>
<dbReference type="Gene3D" id="1.10.357.10">
    <property type="entry name" value="Tetracycline Repressor, domain 2"/>
    <property type="match status" value="1"/>
</dbReference>
<dbReference type="InterPro" id="IPR036271">
    <property type="entry name" value="Tet_transcr_reg_TetR-rel_C_sf"/>
</dbReference>
<name>A0A1U9V1L2_CUPNE</name>
<evidence type="ECO:0000256" key="4">
    <source>
        <dbReference type="ARBA" id="ARBA00023163"/>
    </source>
</evidence>
<dbReference type="InterPro" id="IPR041490">
    <property type="entry name" value="KstR2_TetR_C"/>
</dbReference>
<dbReference type="PANTHER" id="PTHR30055">
    <property type="entry name" value="HTH-TYPE TRANSCRIPTIONAL REGULATOR RUTR"/>
    <property type="match status" value="1"/>
</dbReference>
<dbReference type="InterPro" id="IPR050109">
    <property type="entry name" value="HTH-type_TetR-like_transc_reg"/>
</dbReference>
<evidence type="ECO:0000256" key="1">
    <source>
        <dbReference type="ARBA" id="ARBA00022491"/>
    </source>
</evidence>
<dbReference type="GO" id="GO:0000976">
    <property type="term" value="F:transcription cis-regulatory region binding"/>
    <property type="evidence" value="ECO:0007669"/>
    <property type="project" value="TreeGrafter"/>
</dbReference>
<evidence type="ECO:0000256" key="5">
    <source>
        <dbReference type="PROSITE-ProRule" id="PRU00335"/>
    </source>
</evidence>
<dbReference type="OrthoDB" id="5523834at2"/>
<gene>
    <name evidence="7" type="ORF">BJN34_31295</name>
</gene>
<feature type="domain" description="HTH tetR-type" evidence="6">
    <location>
        <begin position="11"/>
        <end position="71"/>
    </location>
</feature>
<dbReference type="Gene3D" id="1.10.10.60">
    <property type="entry name" value="Homeodomain-like"/>
    <property type="match status" value="1"/>
</dbReference>
<dbReference type="InterPro" id="IPR001647">
    <property type="entry name" value="HTH_TetR"/>
</dbReference>
<keyword evidence="4" id="KW-0804">Transcription</keyword>
<dbReference type="Pfam" id="PF17932">
    <property type="entry name" value="TetR_C_24"/>
    <property type="match status" value="1"/>
</dbReference>
<dbReference type="EMBL" id="CP017758">
    <property type="protein sequence ID" value="AQV98361.1"/>
    <property type="molecule type" value="Genomic_DNA"/>
</dbReference>
<dbReference type="KEGG" id="cuh:BJN34_31295"/>
<dbReference type="Proteomes" id="UP000189627">
    <property type="component" value="Chromosome 2"/>
</dbReference>
<evidence type="ECO:0000256" key="2">
    <source>
        <dbReference type="ARBA" id="ARBA00023015"/>
    </source>
</evidence>
<proteinExistence type="predicted"/>
<dbReference type="SUPFAM" id="SSF48498">
    <property type="entry name" value="Tetracyclin repressor-like, C-terminal domain"/>
    <property type="match status" value="1"/>
</dbReference>
<keyword evidence="3 5" id="KW-0238">DNA-binding</keyword>